<dbReference type="KEGG" id="ccp:CHC_T00000087001"/>
<protein>
    <submittedName>
        <fullName evidence="1">Uncharacterized protein</fullName>
    </submittedName>
</protein>
<name>R7QKP2_CHOCR</name>
<dbReference type="Proteomes" id="UP000012073">
    <property type="component" value="Unassembled WGS sequence"/>
</dbReference>
<organism evidence="1 2">
    <name type="scientific">Chondrus crispus</name>
    <name type="common">Carrageen Irish moss</name>
    <name type="synonym">Polymorpha crispa</name>
    <dbReference type="NCBI Taxonomy" id="2769"/>
    <lineage>
        <taxon>Eukaryota</taxon>
        <taxon>Rhodophyta</taxon>
        <taxon>Florideophyceae</taxon>
        <taxon>Rhodymeniophycidae</taxon>
        <taxon>Gigartinales</taxon>
        <taxon>Gigartinaceae</taxon>
        <taxon>Chondrus</taxon>
    </lineage>
</organism>
<evidence type="ECO:0000313" key="2">
    <source>
        <dbReference type="Proteomes" id="UP000012073"/>
    </source>
</evidence>
<evidence type="ECO:0000313" key="1">
    <source>
        <dbReference type="EMBL" id="CDF39082.1"/>
    </source>
</evidence>
<accession>R7QKP2</accession>
<gene>
    <name evidence="1" type="ORF">CHC_T00000087001</name>
</gene>
<dbReference type="AlphaFoldDB" id="R7QKP2"/>
<sequence length="56" mass="6229">MCECPCTSSCPCPNNPKPPFHTTSSCSIMLPPPLPTSHSLPTTARLRRYTCRQPQR</sequence>
<dbReference type="Gramene" id="CDF39082">
    <property type="protein sequence ID" value="CDF39082"/>
    <property type="gene ID" value="CHC_T00000087001"/>
</dbReference>
<keyword evidence="2" id="KW-1185">Reference proteome</keyword>
<dbReference type="RefSeq" id="XP_005718993.1">
    <property type="nucleotide sequence ID" value="XM_005718936.1"/>
</dbReference>
<dbReference type="GeneID" id="17326713"/>
<reference evidence="2" key="1">
    <citation type="journal article" date="2013" name="Proc. Natl. Acad. Sci. U.S.A.">
        <title>Genome structure and metabolic features in the red seaweed Chondrus crispus shed light on evolution of the Archaeplastida.</title>
        <authorList>
            <person name="Collen J."/>
            <person name="Porcel B."/>
            <person name="Carre W."/>
            <person name="Ball S.G."/>
            <person name="Chaparro C."/>
            <person name="Tonon T."/>
            <person name="Barbeyron T."/>
            <person name="Michel G."/>
            <person name="Noel B."/>
            <person name="Valentin K."/>
            <person name="Elias M."/>
            <person name="Artiguenave F."/>
            <person name="Arun A."/>
            <person name="Aury J.M."/>
            <person name="Barbosa-Neto J.F."/>
            <person name="Bothwell J.H."/>
            <person name="Bouget F.Y."/>
            <person name="Brillet L."/>
            <person name="Cabello-Hurtado F."/>
            <person name="Capella-Gutierrez S."/>
            <person name="Charrier B."/>
            <person name="Cladiere L."/>
            <person name="Cock J.M."/>
            <person name="Coelho S.M."/>
            <person name="Colleoni C."/>
            <person name="Czjzek M."/>
            <person name="Da Silva C."/>
            <person name="Delage L."/>
            <person name="Denoeud F."/>
            <person name="Deschamps P."/>
            <person name="Dittami S.M."/>
            <person name="Gabaldon T."/>
            <person name="Gachon C.M."/>
            <person name="Groisillier A."/>
            <person name="Herve C."/>
            <person name="Jabbari K."/>
            <person name="Katinka M."/>
            <person name="Kloareg B."/>
            <person name="Kowalczyk N."/>
            <person name="Labadie K."/>
            <person name="Leblanc C."/>
            <person name="Lopez P.J."/>
            <person name="McLachlan D.H."/>
            <person name="Meslet-Cladiere L."/>
            <person name="Moustafa A."/>
            <person name="Nehr Z."/>
            <person name="Nyvall Collen P."/>
            <person name="Panaud O."/>
            <person name="Partensky F."/>
            <person name="Poulain J."/>
            <person name="Rensing S.A."/>
            <person name="Rousvoal S."/>
            <person name="Samson G."/>
            <person name="Symeonidi A."/>
            <person name="Weissenbach J."/>
            <person name="Zambounis A."/>
            <person name="Wincker P."/>
            <person name="Boyen C."/>
        </authorList>
    </citation>
    <scope>NUCLEOTIDE SEQUENCE [LARGE SCALE GENOMIC DNA]</scope>
    <source>
        <strain evidence="2">cv. Stackhouse</strain>
    </source>
</reference>
<dbReference type="EMBL" id="HG001995">
    <property type="protein sequence ID" value="CDF39082.1"/>
    <property type="molecule type" value="Genomic_DNA"/>
</dbReference>
<proteinExistence type="predicted"/>